<sequence length="1027" mass="113790">MVRRGTFLLQQFAAAAAICSWFAVNLASASDALQFNRDIRPILSDKCFACHGPEAASREGGFRLDLRESAVGEADSGSIPVVPDQPDASELIARITSDDESLRMPPADSHKTLTPEEVDTLRRWIAQGAEWQQHWSFTAPVRPDLPAVEHENWPRGPIDRFIVARLEQEQLAPVAEADRTTLLRRVTLDLTGLPPTPAEVDAFLADNRPDAYERAVDKLLASPRYGEHMARFWLDAARYGDTHGLHLDNYREMWPYRDWVVQAFNRNLPFDDFIVEQLAGDLLPNATDDQLIASGFNRCHVSTNEGGVIPEEVYVTAVIDRVDTFGTVMLGLTVGCTRCHDHKYDPLTQGDFYSLFAYFNSLDGNEMDGNREDPAPVIRAPLPEQTARLAELDKQIAAAEAKLAADWPELDEQQVEWERQFAADEPKVESVGGSNTEPAAAAPNQATEGKTYLAISDWYTVGPFSDPERYLKSKKHGPEGKPVKLDRKFKLATGAEIGWVRKPEWVDGVVYNDLPGDPAANFLYRSITVGKPQQLEISLGSDDGVRVYLNGKLLLKRDDPRAAAADQEKLTLKLKKGENQLLVKILNFGAQSGFYFAAKTDQPIMPPDVLAAATKPAGERSEQEAGLVRQFFRNTAAKSPELDQLRTQLGAARSERTEVDRNVATTLVFKEMATPKPAYILNRGEYDQHGAEVSRRTPTMLPPMDAAAANNRLGLAQWVVARENPLAARVAVNRFWQQFFGVGLVKTSNDFGAQGEPPSHPELLDFLAVDFIDSGWDVKRLVRELVTSAAYRQTSHVDPELYRRDPENRLLARGARFRLDAEMLRDQALFTSGLLVEQMGGPSVKPPQPAGLWEAVGYSGSNTVNFVADEGKEKVHRRTLYTFIKRTAPPPEMNTFDAPSRESCIVRRERTNTPLQALLLLNDPQYVEAARGLAERTLSEGGDSIERRARFLFHTAACRQPSIDELANLVEAYQQELANYRADGAAAEALLAAGGAPADAAVDRAELAAWTMAANVVLNLDEVVTRN</sequence>
<feature type="domain" description="DUF1553" evidence="5">
    <location>
        <begin position="711"/>
        <end position="971"/>
    </location>
</feature>
<dbReference type="Pfam" id="PF07587">
    <property type="entry name" value="PSD1"/>
    <property type="match status" value="1"/>
</dbReference>
<dbReference type="GO" id="GO:0009055">
    <property type="term" value="F:electron transfer activity"/>
    <property type="evidence" value="ECO:0007669"/>
    <property type="project" value="InterPro"/>
</dbReference>
<feature type="domain" description="DUF1549" evidence="4">
    <location>
        <begin position="157"/>
        <end position="362"/>
    </location>
</feature>
<dbReference type="SUPFAM" id="SSF46626">
    <property type="entry name" value="Cytochrome c"/>
    <property type="match status" value="1"/>
</dbReference>
<keyword evidence="8" id="KW-1185">Reference proteome</keyword>
<feature type="coiled-coil region" evidence="1">
    <location>
        <begin position="963"/>
        <end position="990"/>
    </location>
</feature>
<protein>
    <recommendedName>
        <fullName evidence="9">Cytochrome c domain-containing protein</fullName>
    </recommendedName>
</protein>
<dbReference type="AlphaFoldDB" id="A0A5K7XKB7"/>
<evidence type="ECO:0008006" key="9">
    <source>
        <dbReference type="Google" id="ProtNLM"/>
    </source>
</evidence>
<accession>A0A5K7XKB7</accession>
<name>A0A5K7XKB7_9BACT</name>
<evidence type="ECO:0000313" key="8">
    <source>
        <dbReference type="Proteomes" id="UP000326837"/>
    </source>
</evidence>
<evidence type="ECO:0000313" key="7">
    <source>
        <dbReference type="EMBL" id="BBO34713.1"/>
    </source>
</evidence>
<dbReference type="InterPro" id="IPR011444">
    <property type="entry name" value="DUF1549"/>
</dbReference>
<dbReference type="InterPro" id="IPR022655">
    <property type="entry name" value="DUF1553"/>
</dbReference>
<evidence type="ECO:0000256" key="3">
    <source>
        <dbReference type="SAM" id="SignalP"/>
    </source>
</evidence>
<evidence type="ECO:0000259" key="6">
    <source>
        <dbReference type="Pfam" id="PF07635"/>
    </source>
</evidence>
<dbReference type="KEGG" id="lpav:PLANPX_4325"/>
<feature type="chain" id="PRO_5024967234" description="Cytochrome c domain-containing protein" evidence="3">
    <location>
        <begin position="30"/>
        <end position="1027"/>
    </location>
</feature>
<dbReference type="InterPro" id="IPR011429">
    <property type="entry name" value="Cyt_c_Planctomycete-type"/>
</dbReference>
<proteinExistence type="predicted"/>
<dbReference type="GO" id="GO:0020037">
    <property type="term" value="F:heme binding"/>
    <property type="evidence" value="ECO:0007669"/>
    <property type="project" value="InterPro"/>
</dbReference>
<dbReference type="EMBL" id="AP021861">
    <property type="protein sequence ID" value="BBO34713.1"/>
    <property type="molecule type" value="Genomic_DNA"/>
</dbReference>
<evidence type="ECO:0000256" key="2">
    <source>
        <dbReference type="SAM" id="MobiDB-lite"/>
    </source>
</evidence>
<evidence type="ECO:0000256" key="1">
    <source>
        <dbReference type="SAM" id="Coils"/>
    </source>
</evidence>
<evidence type="ECO:0000259" key="5">
    <source>
        <dbReference type="Pfam" id="PF07587"/>
    </source>
</evidence>
<keyword evidence="1" id="KW-0175">Coiled coil</keyword>
<dbReference type="Pfam" id="PF07583">
    <property type="entry name" value="PSCyt2"/>
    <property type="match status" value="1"/>
</dbReference>
<dbReference type="Pfam" id="PF07635">
    <property type="entry name" value="PSCyt1"/>
    <property type="match status" value="1"/>
</dbReference>
<keyword evidence="3" id="KW-0732">Signal</keyword>
<feature type="signal peptide" evidence="3">
    <location>
        <begin position="1"/>
        <end position="29"/>
    </location>
</feature>
<gene>
    <name evidence="7" type="ORF">PLANPX_4325</name>
</gene>
<dbReference type="InterPro" id="IPR036909">
    <property type="entry name" value="Cyt_c-like_dom_sf"/>
</dbReference>
<evidence type="ECO:0000259" key="4">
    <source>
        <dbReference type="Pfam" id="PF07583"/>
    </source>
</evidence>
<feature type="region of interest" description="Disordered" evidence="2">
    <location>
        <begin position="425"/>
        <end position="446"/>
    </location>
</feature>
<feature type="domain" description="Cytochrome C Planctomycete-type" evidence="6">
    <location>
        <begin position="47"/>
        <end position="108"/>
    </location>
</feature>
<reference evidence="8" key="1">
    <citation type="submission" date="2019-10" db="EMBL/GenBank/DDBJ databases">
        <title>Lacipirellula parvula gen. nov., sp. nov., representing a lineage of planctomycetes widespread in freshwater anoxic habitats, and description of the family Lacipirellulaceae.</title>
        <authorList>
            <person name="Dedysh S.N."/>
            <person name="Kulichevskaya I.S."/>
            <person name="Beletsky A.V."/>
            <person name="Rakitin A.L."/>
            <person name="Mardanov A.V."/>
            <person name="Ivanova A.A."/>
            <person name="Saltykova V.X."/>
            <person name="Rijpstra W.I.C."/>
            <person name="Sinninghe Damste J.S."/>
            <person name="Ravin N.V."/>
        </authorList>
    </citation>
    <scope>NUCLEOTIDE SEQUENCE [LARGE SCALE GENOMIC DNA]</scope>
    <source>
        <strain evidence="8">PX69</strain>
    </source>
</reference>
<dbReference type="PANTHER" id="PTHR35889:SF3">
    <property type="entry name" value="F-BOX DOMAIN-CONTAINING PROTEIN"/>
    <property type="match status" value="1"/>
</dbReference>
<dbReference type="Proteomes" id="UP000326837">
    <property type="component" value="Chromosome"/>
</dbReference>
<dbReference type="PANTHER" id="PTHR35889">
    <property type="entry name" value="CYCLOINULO-OLIGOSACCHARIDE FRUCTANOTRANSFERASE-RELATED"/>
    <property type="match status" value="1"/>
</dbReference>
<organism evidence="7 8">
    <name type="scientific">Lacipirellula parvula</name>
    <dbReference type="NCBI Taxonomy" id="2650471"/>
    <lineage>
        <taxon>Bacteria</taxon>
        <taxon>Pseudomonadati</taxon>
        <taxon>Planctomycetota</taxon>
        <taxon>Planctomycetia</taxon>
        <taxon>Pirellulales</taxon>
        <taxon>Lacipirellulaceae</taxon>
        <taxon>Lacipirellula</taxon>
    </lineage>
</organism>
<dbReference type="Gene3D" id="2.60.120.260">
    <property type="entry name" value="Galactose-binding domain-like"/>
    <property type="match status" value="1"/>
</dbReference>